<dbReference type="Proteomes" id="UP000722791">
    <property type="component" value="Unassembled WGS sequence"/>
</dbReference>
<accession>A0A8J4GS96</accession>
<sequence length="170" mass="19830">MQIKKNMLSDVSDACIYVHHIHIYGYDICLYMFGWHKVHSRRDSKHKRGRHFHREVVHRLQPQQQIRMEDRMQQQLQAPPDCTTVMAMIVRWLGWRLPGDSGIVPFYHLTVSQATQLQGGSTTEERLELLTAFVREALGVSTDSPTPPYLATNLQHFQATLARLWTAVHW</sequence>
<feature type="non-terminal residue" evidence="1">
    <location>
        <position position="170"/>
    </location>
</feature>
<evidence type="ECO:0000313" key="1">
    <source>
        <dbReference type="EMBL" id="GIM12336.1"/>
    </source>
</evidence>
<protein>
    <submittedName>
        <fullName evidence="1">Uncharacterized protein</fullName>
    </submittedName>
</protein>
<dbReference type="EMBL" id="BNCQ01000043">
    <property type="protein sequence ID" value="GIM12336.1"/>
    <property type="molecule type" value="Genomic_DNA"/>
</dbReference>
<reference evidence="1" key="1">
    <citation type="journal article" date="2021" name="Proc. Natl. Acad. Sci. U.S.A.">
        <title>Three genomes in the algal genus Volvox reveal the fate of a haploid sex-determining region after a transition to homothallism.</title>
        <authorList>
            <person name="Yamamoto K."/>
            <person name="Hamaji T."/>
            <person name="Kawai-Toyooka H."/>
            <person name="Matsuzaki R."/>
            <person name="Takahashi F."/>
            <person name="Nishimura Y."/>
            <person name="Kawachi M."/>
            <person name="Noguchi H."/>
            <person name="Minakuchi Y."/>
            <person name="Umen J.G."/>
            <person name="Toyoda A."/>
            <person name="Nozaki H."/>
        </authorList>
    </citation>
    <scope>NUCLEOTIDE SEQUENCE</scope>
    <source>
        <strain evidence="1">NIES-3785</strain>
    </source>
</reference>
<evidence type="ECO:0000313" key="2">
    <source>
        <dbReference type="Proteomes" id="UP000722791"/>
    </source>
</evidence>
<organism evidence="1 2">
    <name type="scientific">Volvox reticuliferus</name>
    <dbReference type="NCBI Taxonomy" id="1737510"/>
    <lineage>
        <taxon>Eukaryota</taxon>
        <taxon>Viridiplantae</taxon>
        <taxon>Chlorophyta</taxon>
        <taxon>core chlorophytes</taxon>
        <taxon>Chlorophyceae</taxon>
        <taxon>CS clade</taxon>
        <taxon>Chlamydomonadales</taxon>
        <taxon>Volvocaceae</taxon>
        <taxon>Volvox</taxon>
    </lineage>
</organism>
<comment type="caution">
    <text evidence="1">The sequence shown here is derived from an EMBL/GenBank/DDBJ whole genome shotgun (WGS) entry which is preliminary data.</text>
</comment>
<name>A0A8J4GS96_9CHLO</name>
<proteinExistence type="predicted"/>
<dbReference type="AlphaFoldDB" id="A0A8J4GS96"/>
<gene>
    <name evidence="1" type="ORF">Vretimale_15688</name>
</gene>